<keyword evidence="2" id="KW-0732">Signal</keyword>
<protein>
    <submittedName>
        <fullName evidence="3">Uncharacterized protein</fullName>
    </submittedName>
</protein>
<evidence type="ECO:0000313" key="4">
    <source>
        <dbReference type="Proteomes" id="UP001150907"/>
    </source>
</evidence>
<feature type="non-terminal residue" evidence="3">
    <location>
        <position position="1"/>
    </location>
</feature>
<organism evidence="3 4">
    <name type="scientific">Coemansia thaxteri</name>
    <dbReference type="NCBI Taxonomy" id="2663907"/>
    <lineage>
        <taxon>Eukaryota</taxon>
        <taxon>Fungi</taxon>
        <taxon>Fungi incertae sedis</taxon>
        <taxon>Zoopagomycota</taxon>
        <taxon>Kickxellomycotina</taxon>
        <taxon>Kickxellomycetes</taxon>
        <taxon>Kickxellales</taxon>
        <taxon>Kickxellaceae</taxon>
        <taxon>Coemansia</taxon>
    </lineage>
</organism>
<evidence type="ECO:0000313" key="3">
    <source>
        <dbReference type="EMBL" id="KAJ1998576.1"/>
    </source>
</evidence>
<name>A0A9W8BAS3_9FUNG</name>
<feature type="compositionally biased region" description="Low complexity" evidence="1">
    <location>
        <begin position="154"/>
        <end position="170"/>
    </location>
</feature>
<reference evidence="3" key="1">
    <citation type="submission" date="2022-07" db="EMBL/GenBank/DDBJ databases">
        <title>Phylogenomic reconstructions and comparative analyses of Kickxellomycotina fungi.</title>
        <authorList>
            <person name="Reynolds N.K."/>
            <person name="Stajich J.E."/>
            <person name="Barry K."/>
            <person name="Grigoriev I.V."/>
            <person name="Crous P."/>
            <person name="Smith M.E."/>
        </authorList>
    </citation>
    <scope>NUCLEOTIDE SEQUENCE</scope>
    <source>
        <strain evidence="3">IMI 214461</strain>
    </source>
</reference>
<sequence length="190" mass="18678">LAATILTFAAAAAAQASSTTATLTALQQCLLKTCPNNVNDVNCQAACLGLPNPNASMIADTAACYAKCPASDQQAQIDCKNKCDQIYNPSGSVITGHETPAGFSAASTSSAPSSKPASAASSTPAATSGSSKPPSSSSSAAPHTGSELPNLTDSNESSNSEKTSNTKTSSAATLKAAFSAAVIVAAAALF</sequence>
<dbReference type="Proteomes" id="UP001150907">
    <property type="component" value="Unassembled WGS sequence"/>
</dbReference>
<feature type="compositionally biased region" description="Low complexity" evidence="1">
    <location>
        <begin position="99"/>
        <end position="142"/>
    </location>
</feature>
<dbReference type="OrthoDB" id="5597238at2759"/>
<gene>
    <name evidence="3" type="ORF">H4R26_005404</name>
</gene>
<feature type="region of interest" description="Disordered" evidence="1">
    <location>
        <begin position="98"/>
        <end position="170"/>
    </location>
</feature>
<feature type="chain" id="PRO_5040962095" evidence="2">
    <location>
        <begin position="17"/>
        <end position="190"/>
    </location>
</feature>
<dbReference type="EMBL" id="JANBQF010000925">
    <property type="protein sequence ID" value="KAJ1998576.1"/>
    <property type="molecule type" value="Genomic_DNA"/>
</dbReference>
<proteinExistence type="predicted"/>
<evidence type="ECO:0000256" key="1">
    <source>
        <dbReference type="SAM" id="MobiDB-lite"/>
    </source>
</evidence>
<evidence type="ECO:0000256" key="2">
    <source>
        <dbReference type="SAM" id="SignalP"/>
    </source>
</evidence>
<feature type="signal peptide" evidence="2">
    <location>
        <begin position="1"/>
        <end position="16"/>
    </location>
</feature>
<accession>A0A9W8BAS3</accession>
<dbReference type="AlphaFoldDB" id="A0A9W8BAS3"/>
<comment type="caution">
    <text evidence="3">The sequence shown here is derived from an EMBL/GenBank/DDBJ whole genome shotgun (WGS) entry which is preliminary data.</text>
</comment>
<keyword evidence="4" id="KW-1185">Reference proteome</keyword>